<reference evidence="3" key="1">
    <citation type="submission" date="2017-10" db="EMBL/GenBank/DDBJ databases">
        <authorList>
            <person name="Kravchenko I.K."/>
            <person name="Grouzdev D.S."/>
        </authorList>
    </citation>
    <scope>NUCLEOTIDE SEQUENCE [LARGE SCALE GENOMIC DNA]</scope>
    <source>
        <strain evidence="3">B2</strain>
    </source>
</reference>
<dbReference type="GO" id="GO:0003677">
    <property type="term" value="F:DNA binding"/>
    <property type="evidence" value="ECO:0007669"/>
    <property type="project" value="InterPro"/>
</dbReference>
<keyword evidence="3" id="KW-1185">Reference proteome</keyword>
<sequence length="141" mass="15379">MLAYPLDFEVHDDGIIATFPDIPGSLTDGDTHEEALSNAQDALVSILGEYMARRRDIPLPSAAAGRPVVMLPTRVGLKVALYRTMRAAGVTNTELGSRIGLDERQVRRMLDLRQRSLSPDAFDRAFEALGKVVSVDIQDAA</sequence>
<dbReference type="EMBL" id="PDKW01000037">
    <property type="protein sequence ID" value="PGH59066.1"/>
    <property type="molecule type" value="Genomic_DNA"/>
</dbReference>
<comment type="caution">
    <text evidence="2">The sequence shown here is derived from an EMBL/GenBank/DDBJ whole genome shotgun (WGS) entry which is preliminary data.</text>
</comment>
<proteinExistence type="predicted"/>
<name>A0A2B8BJU7_9PROT</name>
<dbReference type="RefSeq" id="WP_098735058.1">
    <property type="nucleotide sequence ID" value="NZ_PDKW01000037.1"/>
</dbReference>
<dbReference type="InterPro" id="IPR010982">
    <property type="entry name" value="Lambda_DNA-bd_dom_sf"/>
</dbReference>
<dbReference type="InterPro" id="IPR035069">
    <property type="entry name" value="TTHA1013/TTHA0281-like"/>
</dbReference>
<organism evidence="2 3">
    <name type="scientific">Azospirillum palustre</name>
    <dbReference type="NCBI Taxonomy" id="2044885"/>
    <lineage>
        <taxon>Bacteria</taxon>
        <taxon>Pseudomonadati</taxon>
        <taxon>Pseudomonadota</taxon>
        <taxon>Alphaproteobacteria</taxon>
        <taxon>Rhodospirillales</taxon>
        <taxon>Azospirillaceae</taxon>
        <taxon>Azospirillum</taxon>
    </lineage>
</organism>
<dbReference type="InterPro" id="IPR046847">
    <property type="entry name" value="Xre-like_HTH"/>
</dbReference>
<protein>
    <submittedName>
        <fullName evidence="2">HicB family protein</fullName>
    </submittedName>
</protein>
<feature type="domain" description="Antitoxin Xre-like helix-turn-helix" evidence="1">
    <location>
        <begin position="78"/>
        <end position="126"/>
    </location>
</feature>
<evidence type="ECO:0000313" key="2">
    <source>
        <dbReference type="EMBL" id="PGH59066.1"/>
    </source>
</evidence>
<dbReference type="Gene3D" id="3.30.160.250">
    <property type="match status" value="1"/>
</dbReference>
<gene>
    <name evidence="2" type="ORF">CRT60_03550</name>
</gene>
<accession>A0A2B8BJU7</accession>
<dbReference type="SUPFAM" id="SSF47413">
    <property type="entry name" value="lambda repressor-like DNA-binding domains"/>
    <property type="match status" value="1"/>
</dbReference>
<dbReference type="SUPFAM" id="SSF143100">
    <property type="entry name" value="TTHA1013/TTHA0281-like"/>
    <property type="match status" value="1"/>
</dbReference>
<dbReference type="Proteomes" id="UP000225379">
    <property type="component" value="Unassembled WGS sequence"/>
</dbReference>
<evidence type="ECO:0000313" key="3">
    <source>
        <dbReference type="Proteomes" id="UP000225379"/>
    </source>
</evidence>
<dbReference type="Pfam" id="PF20432">
    <property type="entry name" value="Xre-like-HTH"/>
    <property type="match status" value="1"/>
</dbReference>
<dbReference type="AlphaFoldDB" id="A0A2B8BJU7"/>
<evidence type="ECO:0000259" key="1">
    <source>
        <dbReference type="Pfam" id="PF20432"/>
    </source>
</evidence>
<dbReference type="OrthoDB" id="9807959at2"/>